<dbReference type="Pfam" id="PF07963">
    <property type="entry name" value="N_methyl"/>
    <property type="match status" value="1"/>
</dbReference>
<dbReference type="InterPro" id="IPR013362">
    <property type="entry name" value="Pilus_4_PilV"/>
</dbReference>
<reference evidence="3 4" key="1">
    <citation type="submission" date="2019-02" db="EMBL/GenBank/DDBJ databases">
        <title>Complete Genome Sequence and Methylome Analysis of Sphaerotilus natans subsp. sulfidivorans D-507.</title>
        <authorList>
            <person name="Fomenkov A."/>
            <person name="Gridneva E."/>
            <person name="Smolyakov D."/>
            <person name="Dubinina G."/>
            <person name="Vincze T."/>
            <person name="Grabovich M."/>
            <person name="Roberts R.J."/>
        </authorList>
    </citation>
    <scope>NUCLEOTIDE SEQUENCE [LARGE SCALE GENOMIC DNA]</scope>
    <source>
        <strain evidence="3 4">D-507</strain>
    </source>
</reference>
<dbReference type="AlphaFoldDB" id="A0A5C1Q0H3"/>
<dbReference type="RefSeq" id="WP_149503211.1">
    <property type="nucleotide sequence ID" value="NZ_CP035708.1"/>
</dbReference>
<reference evidence="2 5" key="2">
    <citation type="submission" date="2024-06" db="EMBL/GenBank/DDBJ databases">
        <title>Genomic Encyclopedia of Type Strains, Phase IV (KMG-IV): sequencing the most valuable type-strain genomes for metagenomic binning, comparative biology and taxonomic classification.</title>
        <authorList>
            <person name="Goeker M."/>
        </authorList>
    </citation>
    <scope>NUCLEOTIDE SEQUENCE [LARGE SCALE GENOMIC DNA]</scope>
    <source>
        <strain evidence="2 5">D-501</strain>
    </source>
</reference>
<dbReference type="Proteomes" id="UP001549111">
    <property type="component" value="Unassembled WGS sequence"/>
</dbReference>
<keyword evidence="1" id="KW-0472">Membrane</keyword>
<dbReference type="EMBL" id="CP035708">
    <property type="protein sequence ID" value="QEN00479.1"/>
    <property type="molecule type" value="Genomic_DNA"/>
</dbReference>
<protein>
    <submittedName>
        <fullName evidence="2">Type IV pilus assembly protein PilV</fullName>
    </submittedName>
    <submittedName>
        <fullName evidence="3">Type IV pilus modification protein PilV</fullName>
    </submittedName>
</protein>
<dbReference type="Proteomes" id="UP000323522">
    <property type="component" value="Chromosome"/>
</dbReference>
<dbReference type="KEGG" id="snn:EWH46_06595"/>
<accession>A0A5C1Q0H3</accession>
<evidence type="ECO:0000313" key="2">
    <source>
        <dbReference type="EMBL" id="MET3603733.1"/>
    </source>
</evidence>
<evidence type="ECO:0000313" key="5">
    <source>
        <dbReference type="Proteomes" id="UP001549111"/>
    </source>
</evidence>
<evidence type="ECO:0000256" key="1">
    <source>
        <dbReference type="SAM" id="Phobius"/>
    </source>
</evidence>
<proteinExistence type="predicted"/>
<organism evidence="3 4">
    <name type="scientific">Sphaerotilus sulfidivorans</name>
    <dbReference type="NCBI Taxonomy" id="639200"/>
    <lineage>
        <taxon>Bacteria</taxon>
        <taxon>Pseudomonadati</taxon>
        <taxon>Pseudomonadota</taxon>
        <taxon>Betaproteobacteria</taxon>
        <taxon>Burkholderiales</taxon>
        <taxon>Sphaerotilaceae</taxon>
        <taxon>Sphaerotilus</taxon>
    </lineage>
</organism>
<gene>
    <name evidence="3" type="primary">pilV</name>
    <name evidence="2" type="ORF">ABIC99_001524</name>
    <name evidence="3" type="ORF">EWH46_06595</name>
</gene>
<name>A0A5C1Q0H3_9BURK</name>
<dbReference type="EMBL" id="JBEPLS010000004">
    <property type="protein sequence ID" value="MET3603733.1"/>
    <property type="molecule type" value="Genomic_DNA"/>
</dbReference>
<keyword evidence="5" id="KW-1185">Reference proteome</keyword>
<feature type="transmembrane region" description="Helical" evidence="1">
    <location>
        <begin position="31"/>
        <end position="52"/>
    </location>
</feature>
<keyword evidence="1" id="KW-1133">Transmembrane helix</keyword>
<dbReference type="InterPro" id="IPR012902">
    <property type="entry name" value="N_methyl_site"/>
</dbReference>
<dbReference type="OrthoDB" id="193195at2"/>
<sequence>MALPAARLHRPRPRPGRCAGRPARGFALIEALIALLIFSLAVLGLVGLQAAMTRASTGAKYRAEATYLATDLIGRMWSNRAMLKDFSDCQASSACKAWLSRVEETLPAGTATVSVVDRIDTALDDATRVAPYSVSEVTVRVRWQPPGESAAHEFSTTTVISANPTS</sequence>
<evidence type="ECO:0000313" key="3">
    <source>
        <dbReference type="EMBL" id="QEN00479.1"/>
    </source>
</evidence>
<evidence type="ECO:0000313" key="4">
    <source>
        <dbReference type="Proteomes" id="UP000323522"/>
    </source>
</evidence>
<keyword evidence="1" id="KW-0812">Transmembrane</keyword>
<dbReference type="NCBIfam" id="TIGR02523">
    <property type="entry name" value="type_IV_pilV"/>
    <property type="match status" value="1"/>
</dbReference>